<evidence type="ECO:0000313" key="2">
    <source>
        <dbReference type="Proteomes" id="UP000075884"/>
    </source>
</evidence>
<dbReference type="EnsemblMetazoa" id="ADIR014870-RA">
    <property type="protein sequence ID" value="ADIR014870-PA"/>
    <property type="gene ID" value="ADIR014870"/>
</dbReference>
<proteinExistence type="predicted"/>
<reference evidence="1" key="2">
    <citation type="submission" date="2020-05" db="UniProtKB">
        <authorList>
            <consortium name="EnsemblMetazoa"/>
        </authorList>
    </citation>
    <scope>IDENTIFICATION</scope>
    <source>
        <strain evidence="1">WRAIR2</strain>
    </source>
</reference>
<dbReference type="VEuPathDB" id="VectorBase:ADIR014870"/>
<evidence type="ECO:0000313" key="1">
    <source>
        <dbReference type="EnsemblMetazoa" id="ADIR014870-PA"/>
    </source>
</evidence>
<reference evidence="2" key="1">
    <citation type="submission" date="2013-03" db="EMBL/GenBank/DDBJ databases">
        <title>The Genome Sequence of Anopheles dirus WRAIR2.</title>
        <authorList>
            <consortium name="The Broad Institute Genomics Platform"/>
            <person name="Neafsey D.E."/>
            <person name="Walton C."/>
            <person name="Walker B."/>
            <person name="Young S.K."/>
            <person name="Zeng Q."/>
            <person name="Gargeya S."/>
            <person name="Fitzgerald M."/>
            <person name="Haas B."/>
            <person name="Abouelleil A."/>
            <person name="Allen A.W."/>
            <person name="Alvarado L."/>
            <person name="Arachchi H.M."/>
            <person name="Berlin A.M."/>
            <person name="Chapman S.B."/>
            <person name="Gainer-Dewar J."/>
            <person name="Goldberg J."/>
            <person name="Griggs A."/>
            <person name="Gujja S."/>
            <person name="Hansen M."/>
            <person name="Howarth C."/>
            <person name="Imamovic A."/>
            <person name="Ireland A."/>
            <person name="Larimer J."/>
            <person name="McCowan C."/>
            <person name="Murphy C."/>
            <person name="Pearson M."/>
            <person name="Poon T.W."/>
            <person name="Priest M."/>
            <person name="Roberts A."/>
            <person name="Saif S."/>
            <person name="Shea T."/>
            <person name="Sisk P."/>
            <person name="Sykes S."/>
            <person name="Wortman J."/>
            <person name="Nusbaum C."/>
            <person name="Birren B."/>
        </authorList>
    </citation>
    <scope>NUCLEOTIDE SEQUENCE [LARGE SCALE GENOMIC DNA]</scope>
    <source>
        <strain evidence="2">WRAIR2</strain>
    </source>
</reference>
<dbReference type="AlphaFoldDB" id="A0A182NYH1"/>
<organism evidence="1 2">
    <name type="scientific">Anopheles dirus</name>
    <dbReference type="NCBI Taxonomy" id="7168"/>
    <lineage>
        <taxon>Eukaryota</taxon>
        <taxon>Metazoa</taxon>
        <taxon>Ecdysozoa</taxon>
        <taxon>Arthropoda</taxon>
        <taxon>Hexapoda</taxon>
        <taxon>Insecta</taxon>
        <taxon>Pterygota</taxon>
        <taxon>Neoptera</taxon>
        <taxon>Endopterygota</taxon>
        <taxon>Diptera</taxon>
        <taxon>Nematocera</taxon>
        <taxon>Culicoidea</taxon>
        <taxon>Culicidae</taxon>
        <taxon>Anophelinae</taxon>
        <taxon>Anopheles</taxon>
    </lineage>
</organism>
<accession>A0A182NYH1</accession>
<keyword evidence="2" id="KW-1185">Reference proteome</keyword>
<sequence>MTEQYASPNLNSLLGDGPGEACTALRIRIIDHHLTPGILRIMSGLLPIGASIVTTFIVPSSRTAIFCAVAVSGPHENHLYAVVVCVRAVSTVATRMLSDFPCERVSATRTFADV</sequence>
<name>A0A182NYH1_9DIPT</name>
<dbReference type="Proteomes" id="UP000075884">
    <property type="component" value="Unassembled WGS sequence"/>
</dbReference>
<protein>
    <submittedName>
        <fullName evidence="1">Uncharacterized protein</fullName>
    </submittedName>
</protein>